<dbReference type="InterPro" id="IPR001412">
    <property type="entry name" value="aa-tRNA-synth_I_CS"/>
</dbReference>
<protein>
    <submittedName>
        <fullName evidence="9">Class I tRNA ligase family protein</fullName>
    </submittedName>
</protein>
<dbReference type="EMBL" id="JBBLXS010001018">
    <property type="protein sequence ID" value="MEK0189199.1"/>
    <property type="molecule type" value="Genomic_DNA"/>
</dbReference>
<dbReference type="RefSeq" id="WP_340542453.1">
    <property type="nucleotide sequence ID" value="NZ_JBBLXS010001018.1"/>
</dbReference>
<gene>
    <name evidence="9" type="ORF">WMG39_30775</name>
</gene>
<evidence type="ECO:0000256" key="2">
    <source>
        <dbReference type="ARBA" id="ARBA00022598"/>
    </source>
</evidence>
<dbReference type="Gene3D" id="3.40.50.620">
    <property type="entry name" value="HUPs"/>
    <property type="match status" value="1"/>
</dbReference>
<keyword evidence="4" id="KW-0067">ATP-binding</keyword>
<dbReference type="InterPro" id="IPR050081">
    <property type="entry name" value="Ile-tRNA_ligase"/>
</dbReference>
<evidence type="ECO:0000256" key="3">
    <source>
        <dbReference type="ARBA" id="ARBA00022741"/>
    </source>
</evidence>
<keyword evidence="10" id="KW-1185">Reference proteome</keyword>
<evidence type="ECO:0000313" key="10">
    <source>
        <dbReference type="Proteomes" id="UP001384579"/>
    </source>
</evidence>
<evidence type="ECO:0000256" key="5">
    <source>
        <dbReference type="ARBA" id="ARBA00022917"/>
    </source>
</evidence>
<evidence type="ECO:0000256" key="1">
    <source>
        <dbReference type="ARBA" id="ARBA00006887"/>
    </source>
</evidence>
<evidence type="ECO:0000256" key="7">
    <source>
        <dbReference type="ARBA" id="ARBA00048359"/>
    </source>
</evidence>
<dbReference type="InterPro" id="IPR014729">
    <property type="entry name" value="Rossmann-like_a/b/a_fold"/>
</dbReference>
<dbReference type="PANTHER" id="PTHR42765">
    <property type="entry name" value="SOLEUCYL-TRNA SYNTHETASE"/>
    <property type="match status" value="1"/>
</dbReference>
<organism evidence="9 10">
    <name type="scientific">Microcoleus anatoxicus PTRS2</name>
    <dbReference type="NCBI Taxonomy" id="2705321"/>
    <lineage>
        <taxon>Bacteria</taxon>
        <taxon>Bacillati</taxon>
        <taxon>Cyanobacteriota</taxon>
        <taxon>Cyanophyceae</taxon>
        <taxon>Oscillatoriophycideae</taxon>
        <taxon>Oscillatoriales</taxon>
        <taxon>Microcoleaceae</taxon>
        <taxon>Microcoleus</taxon>
        <taxon>Microcoleus anatoxicus</taxon>
    </lineage>
</organism>
<dbReference type="InterPro" id="IPR002300">
    <property type="entry name" value="aa-tRNA-synth_Ia"/>
</dbReference>
<feature type="domain" description="Aminoacyl-tRNA synthetase class Ia" evidence="8">
    <location>
        <begin position="30"/>
        <end position="107"/>
    </location>
</feature>
<proteinExistence type="inferred from homology"/>
<dbReference type="GO" id="GO:0016874">
    <property type="term" value="F:ligase activity"/>
    <property type="evidence" value="ECO:0007669"/>
    <property type="project" value="UniProtKB-KW"/>
</dbReference>
<name>A0ABU8YXN5_9CYAN</name>
<keyword evidence="6" id="KW-0030">Aminoacyl-tRNA synthetase</keyword>
<comment type="similarity">
    <text evidence="1">Belongs to the class-I aminoacyl-tRNA synthetase family. IleS type 1 subfamily.</text>
</comment>
<dbReference type="SUPFAM" id="SSF52374">
    <property type="entry name" value="Nucleotidylyl transferase"/>
    <property type="match status" value="1"/>
</dbReference>
<evidence type="ECO:0000313" key="9">
    <source>
        <dbReference type="EMBL" id="MEK0189199.1"/>
    </source>
</evidence>
<comment type="catalytic activity">
    <reaction evidence="7">
        <text>tRNA(Ile) + L-isoleucine + ATP = L-isoleucyl-tRNA(Ile) + AMP + diphosphate</text>
        <dbReference type="Rhea" id="RHEA:11060"/>
        <dbReference type="Rhea" id="RHEA-COMP:9666"/>
        <dbReference type="Rhea" id="RHEA-COMP:9695"/>
        <dbReference type="ChEBI" id="CHEBI:30616"/>
        <dbReference type="ChEBI" id="CHEBI:33019"/>
        <dbReference type="ChEBI" id="CHEBI:58045"/>
        <dbReference type="ChEBI" id="CHEBI:78442"/>
        <dbReference type="ChEBI" id="CHEBI:78528"/>
        <dbReference type="ChEBI" id="CHEBI:456215"/>
        <dbReference type="EC" id="6.1.1.5"/>
    </reaction>
</comment>
<dbReference type="PROSITE" id="PS00178">
    <property type="entry name" value="AA_TRNA_LIGASE_I"/>
    <property type="match status" value="1"/>
</dbReference>
<keyword evidence="3" id="KW-0547">Nucleotide-binding</keyword>
<dbReference type="Pfam" id="PF00133">
    <property type="entry name" value="tRNA-synt_1"/>
    <property type="match status" value="1"/>
</dbReference>
<reference evidence="9 10" key="1">
    <citation type="journal article" date="2020" name="Harmful Algae">
        <title>Molecular and morphological characterization of a novel dihydroanatoxin-a producing Microcoleus species (cyanobacteria) from the Russian River, California, USA.</title>
        <authorList>
            <person name="Conklin K.Y."/>
            <person name="Stancheva R."/>
            <person name="Otten T.G."/>
            <person name="Fadness R."/>
            <person name="Boyer G.L."/>
            <person name="Read B."/>
            <person name="Zhang X."/>
            <person name="Sheath R.G."/>
        </authorList>
    </citation>
    <scope>NUCLEOTIDE SEQUENCE [LARGE SCALE GENOMIC DNA]</scope>
    <source>
        <strain evidence="9 10">PTRS2</strain>
    </source>
</reference>
<evidence type="ECO:0000256" key="6">
    <source>
        <dbReference type="ARBA" id="ARBA00023146"/>
    </source>
</evidence>
<comment type="caution">
    <text evidence="9">The sequence shown here is derived from an EMBL/GenBank/DDBJ whole genome shotgun (WGS) entry which is preliminary data.</text>
</comment>
<sequence>MEAKSYKDTVNLPQTKFEMRANAVKREPELQQFWADEHIYDRLSENNPGDLFILHDGPPYANGQLHIGHALNKILKDFINRYQMLCGKKVRYVPGWDCHGLPIELKV</sequence>
<dbReference type="Proteomes" id="UP001384579">
    <property type="component" value="Unassembled WGS sequence"/>
</dbReference>
<dbReference type="PANTHER" id="PTHR42765:SF1">
    <property type="entry name" value="ISOLEUCINE--TRNA LIGASE, MITOCHONDRIAL"/>
    <property type="match status" value="1"/>
</dbReference>
<accession>A0ABU8YXN5</accession>
<evidence type="ECO:0000259" key="8">
    <source>
        <dbReference type="Pfam" id="PF00133"/>
    </source>
</evidence>
<evidence type="ECO:0000256" key="4">
    <source>
        <dbReference type="ARBA" id="ARBA00022840"/>
    </source>
</evidence>
<keyword evidence="2 9" id="KW-0436">Ligase</keyword>
<keyword evidence="5" id="KW-0648">Protein biosynthesis</keyword>
<feature type="non-terminal residue" evidence="9">
    <location>
        <position position="107"/>
    </location>
</feature>